<dbReference type="InterPro" id="IPR036388">
    <property type="entry name" value="WH-like_DNA-bd_sf"/>
</dbReference>
<name>D7CLV0_SYNLT</name>
<sequence length="116" mass="13712">MLEKIERMAWLFDFYGPLLTDKQRRIVELHYENDWSLGEIAAEFGVSRQAIYDILKRAEKALEHYEQRLGLVGKFMGERQQLTEVYRLLKEMEVAGDDHRKKRALTLLEEVLGNGR</sequence>
<dbReference type="InterPro" id="IPR054831">
    <property type="entry name" value="UPF0122_fam_protein"/>
</dbReference>
<reference evidence="4 5" key="2">
    <citation type="journal article" date="2010" name="Stand. Genomic Sci.">
        <title>Complete genome sequence of Syntrophothermus lipocalidus type strain (TGB-C1).</title>
        <authorList>
            <person name="Djao O.D."/>
            <person name="Zhang X."/>
            <person name="Lucas S."/>
            <person name="Lapidus A."/>
            <person name="Del Rio T.G."/>
            <person name="Nolan M."/>
            <person name="Tice H."/>
            <person name="Cheng J.F."/>
            <person name="Han C."/>
            <person name="Tapia R."/>
            <person name="Goodwin L."/>
            <person name="Pitluck S."/>
            <person name="Liolios K."/>
            <person name="Ivanova N."/>
            <person name="Mavromatis K."/>
            <person name="Mikhailova N."/>
            <person name="Ovchinnikova G."/>
            <person name="Pati A."/>
            <person name="Brambilla E."/>
            <person name="Chen A."/>
            <person name="Palaniappan K."/>
            <person name="Land M."/>
            <person name="Hauser L."/>
            <person name="Chang Y.J."/>
            <person name="Jeffries C.D."/>
            <person name="Rohde M."/>
            <person name="Sikorski J."/>
            <person name="Spring S."/>
            <person name="Goker M."/>
            <person name="Detter J.C."/>
            <person name="Woyke T."/>
            <person name="Bristow J."/>
            <person name="Eisen J.A."/>
            <person name="Markowitz V."/>
            <person name="Hugenholtz P."/>
            <person name="Kyrpides N.C."/>
            <person name="Klenk H.P."/>
        </authorList>
    </citation>
    <scope>NUCLEOTIDE SEQUENCE [LARGE SCALE GENOMIC DNA]</scope>
    <source>
        <strain evidence="5">DSM 12680 / TGB-C1</strain>
    </source>
</reference>
<evidence type="ECO:0000256" key="3">
    <source>
        <dbReference type="HAMAP-Rule" id="MF_00245"/>
    </source>
</evidence>
<protein>
    <recommendedName>
        <fullName evidence="3">UPF0122 protein Slip_0905</fullName>
    </recommendedName>
</protein>
<gene>
    <name evidence="4" type="ordered locus">Slip_0905</name>
</gene>
<dbReference type="SUPFAM" id="SSF88659">
    <property type="entry name" value="Sigma3 and sigma4 domains of RNA polymerase sigma factors"/>
    <property type="match status" value="1"/>
</dbReference>
<dbReference type="NCBIfam" id="NF045758">
    <property type="entry name" value="YlxM"/>
    <property type="match status" value="1"/>
</dbReference>
<dbReference type="HOGENOM" id="CLU_129218_0_2_9"/>
<dbReference type="OrthoDB" id="6392at2"/>
<evidence type="ECO:0000313" key="4">
    <source>
        <dbReference type="EMBL" id="ADI01685.1"/>
    </source>
</evidence>
<dbReference type="STRING" id="643648.Slip_0905"/>
<dbReference type="InterPro" id="IPR013324">
    <property type="entry name" value="RNA_pol_sigma_r3/r4-like"/>
</dbReference>
<evidence type="ECO:0000256" key="2">
    <source>
        <dbReference type="ARBA" id="ARBA00024764"/>
    </source>
</evidence>
<evidence type="ECO:0000256" key="1">
    <source>
        <dbReference type="ARBA" id="ARBA00008720"/>
    </source>
</evidence>
<dbReference type="PANTHER" id="PTHR40083">
    <property type="entry name" value="UPF0122 PROTEIN CBO2450/CLC_2298"/>
    <property type="match status" value="1"/>
</dbReference>
<proteinExistence type="inferred from homology"/>
<dbReference type="Proteomes" id="UP000000378">
    <property type="component" value="Chromosome"/>
</dbReference>
<accession>D7CLV0</accession>
<dbReference type="eggNOG" id="COG2739">
    <property type="taxonomic scope" value="Bacteria"/>
</dbReference>
<dbReference type="EMBL" id="CP002048">
    <property type="protein sequence ID" value="ADI01685.1"/>
    <property type="molecule type" value="Genomic_DNA"/>
</dbReference>
<dbReference type="PANTHER" id="PTHR40083:SF1">
    <property type="entry name" value="UPF0122 PROTEIN YLXM"/>
    <property type="match status" value="1"/>
</dbReference>
<organism evidence="4 5">
    <name type="scientific">Syntrophothermus lipocalidus (strain DSM 12680 / TGB-C1)</name>
    <dbReference type="NCBI Taxonomy" id="643648"/>
    <lineage>
        <taxon>Bacteria</taxon>
        <taxon>Bacillati</taxon>
        <taxon>Bacillota</taxon>
        <taxon>Clostridia</taxon>
        <taxon>Eubacteriales</taxon>
        <taxon>Syntrophomonadaceae</taxon>
        <taxon>Syntrophothermus</taxon>
    </lineage>
</organism>
<dbReference type="Pfam" id="PF04297">
    <property type="entry name" value="UPF0122"/>
    <property type="match status" value="1"/>
</dbReference>
<keyword evidence="5" id="KW-1185">Reference proteome</keyword>
<comment type="similarity">
    <text evidence="1 3">Belongs to the UPF0122 family.</text>
</comment>
<dbReference type="RefSeq" id="WP_013175087.1">
    <property type="nucleotide sequence ID" value="NC_014220.1"/>
</dbReference>
<comment type="function">
    <text evidence="2 3">Might take part in the signal recognition particle (SRP) pathway. This is inferred from the conservation of its genetic proximity to ftsY/ffh. May be a regulatory protein.</text>
</comment>
<dbReference type="HAMAP" id="MF_00245">
    <property type="entry name" value="UPF0122"/>
    <property type="match status" value="1"/>
</dbReference>
<dbReference type="InterPro" id="IPR007394">
    <property type="entry name" value="UPF0122"/>
</dbReference>
<evidence type="ECO:0000313" key="5">
    <source>
        <dbReference type="Proteomes" id="UP000000378"/>
    </source>
</evidence>
<dbReference type="CDD" id="cd06171">
    <property type="entry name" value="Sigma70_r4"/>
    <property type="match status" value="1"/>
</dbReference>
<dbReference type="Gene3D" id="1.10.10.10">
    <property type="entry name" value="Winged helix-like DNA-binding domain superfamily/Winged helix DNA-binding domain"/>
    <property type="match status" value="1"/>
</dbReference>
<reference evidence="5" key="1">
    <citation type="journal article" date="2010" name="Stand. Genomic Sci.">
        <title>Complete genome sequence of Syntrophothermus lipocalidus type strain (TGB-C1T).</title>
        <authorList>
            <consortium name="US DOE Joint Genome Institute (JGI-PGF)"/>
            <person name="Djao O."/>
            <person name="Zhang X."/>
            <person name="Lucas S."/>
            <person name="Lapidus A."/>
            <person name="Glavina Del Rio T."/>
            <person name="Nolan M."/>
            <person name="Tice H."/>
            <person name="Cheng J."/>
            <person name="Han C."/>
            <person name="Tapia R."/>
            <person name="Goodwin L."/>
            <person name="Pitluck S."/>
            <person name="Liolios K."/>
            <person name="Ivanova N."/>
            <person name="Mavromatis K."/>
            <person name="Mikhailova N."/>
            <person name="Ovchinnikova G."/>
            <person name="Pati A."/>
            <person name="Brambilla E."/>
            <person name="Chen A."/>
            <person name="Palaniappan K."/>
            <person name="Land M."/>
            <person name="Hauser L."/>
            <person name="Chang Y."/>
            <person name="Jeffries C."/>
            <person name="Rohde M."/>
            <person name="Sikorski J."/>
            <person name="Spring S."/>
            <person name="Goker M."/>
            <person name="Detter J."/>
            <person name="Woyke T."/>
            <person name="Bristow J."/>
            <person name="Eisen J."/>
            <person name="Markowitz V."/>
            <person name="Hugenholtz P."/>
            <person name="Kyrpides N."/>
            <person name="Klenk H."/>
        </authorList>
    </citation>
    <scope>NUCLEOTIDE SEQUENCE [LARGE SCALE GENOMIC DNA]</scope>
    <source>
        <strain evidence="5">DSM 12680 / TGB-C1</strain>
    </source>
</reference>
<dbReference type="KEGG" id="slp:Slip_0905"/>
<dbReference type="AlphaFoldDB" id="D7CLV0"/>